<dbReference type="Gene3D" id="3.90.190.10">
    <property type="entry name" value="Protein tyrosine phosphatase superfamily"/>
    <property type="match status" value="1"/>
</dbReference>
<dbReference type="InterPro" id="IPR000387">
    <property type="entry name" value="Tyr_Pase_dom"/>
</dbReference>
<dbReference type="EMBL" id="CP031166">
    <property type="protein sequence ID" value="AXV09886.1"/>
    <property type="molecule type" value="Genomic_DNA"/>
</dbReference>
<protein>
    <submittedName>
        <fullName evidence="2">Putative ribosylglycohydrolase</fullName>
    </submittedName>
</protein>
<keyword evidence="2" id="KW-0614">Plasmid</keyword>
<evidence type="ECO:0000313" key="3">
    <source>
        <dbReference type="Proteomes" id="UP000264006"/>
    </source>
</evidence>
<sequence length="292" mass="29605">MALVDLADLVGSGGSLREMRAAVPDGVSAPLVAGVLGLLGPSGSTLAARTVGGRQAEAASGWASLVSAAVGGRPPGATVSAGSDRLSVAVVEGLRWGGSAVPWVATRRAGQLLARDRQALVRVGVLAATGGRPDRVGWPAAARLIPQALRTEPPLAVPLDDGLWVGNLPGVPVALDGGCDAVVSLCRIGTEDVPDGIEVAEFRLIDDRSAAANPNVGFVLSDAADTAEVLIAEGRTVFLHCHGGRSRSASVAALLLARRHGLSAAGAYQRVRAVLPEATDDRFGRAVAHLLS</sequence>
<dbReference type="PROSITE" id="PS50056">
    <property type="entry name" value="TYR_PHOSPHATASE_2"/>
    <property type="match status" value="1"/>
</dbReference>
<dbReference type="Proteomes" id="UP000264006">
    <property type="component" value="Plasmid pEDY32-46I"/>
</dbReference>
<keyword evidence="3" id="KW-1185">Reference proteome</keyword>
<reference evidence="2 3" key="1">
    <citation type="submission" date="2018-09" db="EMBL/GenBank/DDBJ databases">
        <title>Complete genome sequence of Euzebya sp. DY32-46 isolated from seawater of Pacific Ocean.</title>
        <authorList>
            <person name="Xu L."/>
            <person name="Wu Y.-H."/>
            <person name="Xu X.-W."/>
        </authorList>
    </citation>
    <scope>NUCLEOTIDE SEQUENCE [LARGE SCALE GENOMIC DNA]</scope>
    <source>
        <strain evidence="2 3">DY32-46</strain>
        <plasmid evidence="3">pedy32-46i</plasmid>
    </source>
</reference>
<gene>
    <name evidence="2" type="ORF">DVS28_b0116</name>
</gene>
<dbReference type="KEGG" id="euz:DVS28_b0116"/>
<geneLocation type="plasmid" evidence="3">
    <name>pedy32-46i</name>
</geneLocation>
<feature type="domain" description="Tyrosine specific protein phosphatases" evidence="1">
    <location>
        <begin position="221"/>
        <end position="272"/>
    </location>
</feature>
<name>A0A346Y5Y9_9ACTN</name>
<organism evidence="2 3">
    <name type="scientific">Euzebya pacifica</name>
    <dbReference type="NCBI Taxonomy" id="1608957"/>
    <lineage>
        <taxon>Bacteria</taxon>
        <taxon>Bacillati</taxon>
        <taxon>Actinomycetota</taxon>
        <taxon>Nitriliruptoria</taxon>
        <taxon>Euzebyales</taxon>
    </lineage>
</organism>
<dbReference type="InterPro" id="IPR016130">
    <property type="entry name" value="Tyr_Pase_AS"/>
</dbReference>
<evidence type="ECO:0000259" key="1">
    <source>
        <dbReference type="PROSITE" id="PS50056"/>
    </source>
</evidence>
<dbReference type="SUPFAM" id="SSF52799">
    <property type="entry name" value="(Phosphotyrosine protein) phosphatases II"/>
    <property type="match status" value="1"/>
</dbReference>
<dbReference type="GO" id="GO:0016787">
    <property type="term" value="F:hydrolase activity"/>
    <property type="evidence" value="ECO:0007669"/>
    <property type="project" value="UniProtKB-KW"/>
</dbReference>
<keyword evidence="2" id="KW-0378">Hydrolase</keyword>
<dbReference type="AlphaFoldDB" id="A0A346Y5Y9"/>
<evidence type="ECO:0000313" key="2">
    <source>
        <dbReference type="EMBL" id="AXV09886.1"/>
    </source>
</evidence>
<accession>A0A346Y5Y9</accession>
<dbReference type="PROSITE" id="PS00383">
    <property type="entry name" value="TYR_PHOSPHATASE_1"/>
    <property type="match status" value="1"/>
</dbReference>
<proteinExistence type="predicted"/>
<dbReference type="InterPro" id="IPR029021">
    <property type="entry name" value="Prot-tyrosine_phosphatase-like"/>
</dbReference>